<gene>
    <name evidence="6" type="ORF">ABRQ22_01150</name>
</gene>
<dbReference type="GO" id="GO:0016887">
    <property type="term" value="F:ATP hydrolysis activity"/>
    <property type="evidence" value="ECO:0007669"/>
    <property type="project" value="InterPro"/>
</dbReference>
<dbReference type="Gene3D" id="3.40.50.300">
    <property type="entry name" value="P-loop containing nucleotide triphosphate hydrolases"/>
    <property type="match status" value="1"/>
</dbReference>
<dbReference type="PANTHER" id="PTHR24220:SF689">
    <property type="entry name" value="LIPOPROTEIN-RELEASING SYSTEM ATP-BINDING PROTEIN LOLD"/>
    <property type="match status" value="1"/>
</dbReference>
<feature type="domain" description="ABC transporter" evidence="5">
    <location>
        <begin position="4"/>
        <end position="214"/>
    </location>
</feature>
<keyword evidence="2" id="KW-0813">Transport</keyword>
<dbReference type="CDD" id="cd03255">
    <property type="entry name" value="ABC_MJ0796_LolCDE_FtsE"/>
    <property type="match status" value="1"/>
</dbReference>
<evidence type="ECO:0000313" key="6">
    <source>
        <dbReference type="EMBL" id="XCH30336.1"/>
    </source>
</evidence>
<dbReference type="AlphaFoldDB" id="A0AAU8G404"/>
<name>A0AAU8G404_9MICO</name>
<keyword evidence="3" id="KW-0547">Nucleotide-binding</keyword>
<dbReference type="InterPro" id="IPR015854">
    <property type="entry name" value="ABC_transpr_LolD-like"/>
</dbReference>
<organism evidence="6">
    <name type="scientific">Cellulosimicrobium sp. ES-005</name>
    <dbReference type="NCBI Taxonomy" id="3163031"/>
    <lineage>
        <taxon>Bacteria</taxon>
        <taxon>Bacillati</taxon>
        <taxon>Actinomycetota</taxon>
        <taxon>Actinomycetes</taxon>
        <taxon>Micrococcales</taxon>
        <taxon>Promicromonosporaceae</taxon>
        <taxon>Cellulosimicrobium</taxon>
    </lineage>
</organism>
<dbReference type="Pfam" id="PF00005">
    <property type="entry name" value="ABC_tran"/>
    <property type="match status" value="1"/>
</dbReference>
<dbReference type="InterPro" id="IPR027417">
    <property type="entry name" value="P-loop_NTPase"/>
</dbReference>
<dbReference type="RefSeq" id="WP_253054160.1">
    <property type="nucleotide sequence ID" value="NZ_CP159290.1"/>
</dbReference>
<protein>
    <submittedName>
        <fullName evidence="6">ABC transporter ATP-binding protein</fullName>
    </submittedName>
</protein>
<evidence type="ECO:0000256" key="3">
    <source>
        <dbReference type="ARBA" id="ARBA00022741"/>
    </source>
</evidence>
<comment type="similarity">
    <text evidence="1">Belongs to the ABC transporter superfamily.</text>
</comment>
<dbReference type="InterPro" id="IPR003439">
    <property type="entry name" value="ABC_transporter-like_ATP-bd"/>
</dbReference>
<dbReference type="PANTHER" id="PTHR24220">
    <property type="entry name" value="IMPORT ATP-BINDING PROTEIN"/>
    <property type="match status" value="1"/>
</dbReference>
<reference evidence="6" key="1">
    <citation type="submission" date="2024-06" db="EMBL/GenBank/DDBJ databases">
        <title>Complete genome sequence of the cellulolytic actinobacterium, Cellulosimicrobium ES-005.</title>
        <authorList>
            <person name="Matthews C.T."/>
            <person name="Underwood K.D."/>
            <person name="Ghanchi K.M."/>
            <person name="Fields S.D."/>
            <person name="Gardner S.G."/>
        </authorList>
    </citation>
    <scope>NUCLEOTIDE SEQUENCE</scope>
    <source>
        <strain evidence="6">ES-005</strain>
    </source>
</reference>
<dbReference type="SMART" id="SM00382">
    <property type="entry name" value="AAA"/>
    <property type="match status" value="1"/>
</dbReference>
<dbReference type="GO" id="GO:0005886">
    <property type="term" value="C:plasma membrane"/>
    <property type="evidence" value="ECO:0007669"/>
    <property type="project" value="TreeGrafter"/>
</dbReference>
<dbReference type="PROSITE" id="PS00211">
    <property type="entry name" value="ABC_TRANSPORTER_1"/>
    <property type="match status" value="1"/>
</dbReference>
<keyword evidence="4 6" id="KW-0067">ATP-binding</keyword>
<sequence>MTVLATDGLTFAYRHGTPPVIDDLTTAFAPGAVTAVTGPSGSGKSTLLYVLALMLRAESGEVLWDGEPASGLADAEAARLRAAHVGFVFQDAMLDPARSILDNVCESALFAGMGTRAARSRAEELLARFGVGHRATHRPGEISGGQAQRVALCRALLTSPRVLFGDEPTGNLDHASARVVWEALVEHARDGATVVVATHDEELAAEADHRLVLS</sequence>
<dbReference type="PROSITE" id="PS50893">
    <property type="entry name" value="ABC_TRANSPORTER_2"/>
    <property type="match status" value="1"/>
</dbReference>
<dbReference type="SUPFAM" id="SSF52540">
    <property type="entry name" value="P-loop containing nucleoside triphosphate hydrolases"/>
    <property type="match status" value="1"/>
</dbReference>
<evidence type="ECO:0000256" key="1">
    <source>
        <dbReference type="ARBA" id="ARBA00005417"/>
    </source>
</evidence>
<dbReference type="GO" id="GO:0005524">
    <property type="term" value="F:ATP binding"/>
    <property type="evidence" value="ECO:0007669"/>
    <property type="project" value="UniProtKB-KW"/>
</dbReference>
<dbReference type="InterPro" id="IPR003593">
    <property type="entry name" value="AAA+_ATPase"/>
</dbReference>
<proteinExistence type="inferred from homology"/>
<dbReference type="GO" id="GO:0022857">
    <property type="term" value="F:transmembrane transporter activity"/>
    <property type="evidence" value="ECO:0007669"/>
    <property type="project" value="TreeGrafter"/>
</dbReference>
<accession>A0AAU8G404</accession>
<dbReference type="InterPro" id="IPR017911">
    <property type="entry name" value="MacB-like_ATP-bd"/>
</dbReference>
<evidence type="ECO:0000259" key="5">
    <source>
        <dbReference type="PROSITE" id="PS50893"/>
    </source>
</evidence>
<dbReference type="InterPro" id="IPR017871">
    <property type="entry name" value="ABC_transporter-like_CS"/>
</dbReference>
<dbReference type="EMBL" id="CP159290">
    <property type="protein sequence ID" value="XCH30336.1"/>
    <property type="molecule type" value="Genomic_DNA"/>
</dbReference>
<evidence type="ECO:0000256" key="2">
    <source>
        <dbReference type="ARBA" id="ARBA00022448"/>
    </source>
</evidence>
<evidence type="ECO:0000256" key="4">
    <source>
        <dbReference type="ARBA" id="ARBA00022840"/>
    </source>
</evidence>